<dbReference type="AlphaFoldDB" id="A0A059XXR8"/>
<dbReference type="GO" id="GO:0005524">
    <property type="term" value="F:ATP binding"/>
    <property type="evidence" value="ECO:0007669"/>
    <property type="project" value="UniProtKB-UniRule"/>
</dbReference>
<comment type="catalytic activity">
    <reaction evidence="5 6">
        <text>cytidine(34) in tRNA(Ile2) + L-lysine + ATP = lysidine(34) in tRNA(Ile2) + AMP + diphosphate + H(+)</text>
        <dbReference type="Rhea" id="RHEA:43744"/>
        <dbReference type="Rhea" id="RHEA-COMP:10625"/>
        <dbReference type="Rhea" id="RHEA-COMP:10670"/>
        <dbReference type="ChEBI" id="CHEBI:15378"/>
        <dbReference type="ChEBI" id="CHEBI:30616"/>
        <dbReference type="ChEBI" id="CHEBI:32551"/>
        <dbReference type="ChEBI" id="CHEBI:33019"/>
        <dbReference type="ChEBI" id="CHEBI:82748"/>
        <dbReference type="ChEBI" id="CHEBI:83665"/>
        <dbReference type="ChEBI" id="CHEBI:456215"/>
        <dbReference type="EC" id="6.3.4.19"/>
    </reaction>
</comment>
<evidence type="ECO:0000259" key="7">
    <source>
        <dbReference type="Pfam" id="PF01171"/>
    </source>
</evidence>
<dbReference type="Gene3D" id="3.40.50.620">
    <property type="entry name" value="HUPs"/>
    <property type="match status" value="1"/>
</dbReference>
<name>A0A059XXR8_9BACT</name>
<dbReference type="EMBL" id="CP007243">
    <property type="protein sequence ID" value="AIA31905.1"/>
    <property type="molecule type" value="Genomic_DNA"/>
</dbReference>
<evidence type="ECO:0000256" key="4">
    <source>
        <dbReference type="ARBA" id="ARBA00022840"/>
    </source>
</evidence>
<keyword evidence="9" id="KW-1185">Reference proteome</keyword>
<sequence length="504" mass="58415">MKIQFPKGTETGKFLSPYLPRLESFLRDNGIHPDNHPSPPHFHVAISGGADSVFLAFLLHLFLENRHSLTLVHFNHRTRGKENEEDEIFLRSFARHIGRPLRIGILSEPLPDNVPEDFLRKKRYAFFDTLLTENCKNILFLAHHQDDQVETILMNLFRGTGPKGVLGMLNKPDRRIFRPLLETGADEIRNVLSDHRIPYRIDSSNLQHDYLRNRVRMELVPTIRRIFPPEGDRHVANLSLLLRRELEDRESGDWLSSTFLLIRDHGFIFSLPRYRNLTPYRQTLFCRWILDRILLWHLPAPEERNLLRSLSGTPVFEGHLGRGWHLGIEFQEAHLVYKRNLPEEASGNWSFFLEPDILEDLRSGKRNPYLQALPGGGRLEWAWSSESDIRTPWEEGTRPSRSCRFSPDREGLFPLLVAGPGFPAVREAFRREGMSLGRLLSRRRFPSSFKKNLPVLMAGESLLWAPHIFPLRTPDESVRNETGRLSVTYQDAKGDVWKRSSASP</sequence>
<evidence type="ECO:0000256" key="5">
    <source>
        <dbReference type="ARBA" id="ARBA00048539"/>
    </source>
</evidence>
<dbReference type="Proteomes" id="UP000027059">
    <property type="component" value="Chromosome"/>
</dbReference>
<keyword evidence="3 6" id="KW-0547">Nucleotide-binding</keyword>
<dbReference type="PANTHER" id="PTHR43033:SF1">
    <property type="entry name" value="TRNA(ILE)-LYSIDINE SYNTHASE-RELATED"/>
    <property type="match status" value="1"/>
</dbReference>
<reference evidence="9" key="1">
    <citation type="submission" date="2014-02" db="EMBL/GenBank/DDBJ databases">
        <title>Complete genome sequence and comparative genomic analysis of the nitrogen-fixing bacterium Leptospirillum ferriphilum YSK.</title>
        <authorList>
            <person name="Guo X."/>
            <person name="Yin H."/>
            <person name="Liang Y."/>
            <person name="Hu Q."/>
            <person name="Ma L."/>
            <person name="Xiao Y."/>
            <person name="Zhang X."/>
            <person name="Qiu G."/>
            <person name="Liu X."/>
        </authorList>
    </citation>
    <scope>NUCLEOTIDE SEQUENCE [LARGE SCALE GENOMIC DNA]</scope>
    <source>
        <strain evidence="9">YSK</strain>
    </source>
</reference>
<keyword evidence="4 6" id="KW-0067">ATP-binding</keyword>
<comment type="similarity">
    <text evidence="6">Belongs to the tRNA(Ile)-lysidine synthase family.</text>
</comment>
<reference evidence="8 9" key="2">
    <citation type="journal article" date="2015" name="Biomed. Res. Int.">
        <title>Effects of Arsenite Resistance on the Growth and Functional Gene Expression of Leptospirillum ferriphilum and Acidithiobacillus thiooxidans in Pure Culture and Coculture.</title>
        <authorList>
            <person name="Jiang H."/>
            <person name="Liang Y."/>
            <person name="Yin H."/>
            <person name="Xiao Y."/>
            <person name="Guo X."/>
            <person name="Xu Y."/>
            <person name="Hu Q."/>
            <person name="Liu H."/>
            <person name="Liu X."/>
        </authorList>
    </citation>
    <scope>NUCLEOTIDE SEQUENCE [LARGE SCALE GENOMIC DNA]</scope>
    <source>
        <strain evidence="8 9">YSK</strain>
    </source>
</reference>
<keyword evidence="2 6" id="KW-0819">tRNA processing</keyword>
<organism evidence="8 9">
    <name type="scientific">Leptospirillum ferriphilum YSK</name>
    <dbReference type="NCBI Taxonomy" id="1441628"/>
    <lineage>
        <taxon>Bacteria</taxon>
        <taxon>Pseudomonadati</taxon>
        <taxon>Nitrospirota</taxon>
        <taxon>Nitrospiria</taxon>
        <taxon>Nitrospirales</taxon>
        <taxon>Nitrospiraceae</taxon>
        <taxon>Leptospirillum</taxon>
    </lineage>
</organism>
<comment type="function">
    <text evidence="6">Ligates lysine onto the cytidine present at position 34 of the AUA codon-specific tRNA(Ile) that contains the anticodon CAU, in an ATP-dependent manner. Cytidine is converted to lysidine, thus changing the amino acid specificity of the tRNA from methionine to isoleucine.</text>
</comment>
<gene>
    <name evidence="6" type="primary">tilS</name>
    <name evidence="8" type="ORF">Y981_10110</name>
</gene>
<feature type="binding site" evidence="6">
    <location>
        <begin position="47"/>
        <end position="52"/>
    </location>
    <ligand>
        <name>ATP</name>
        <dbReference type="ChEBI" id="CHEBI:30616"/>
    </ligand>
</feature>
<proteinExistence type="inferred from homology"/>
<evidence type="ECO:0000256" key="3">
    <source>
        <dbReference type="ARBA" id="ARBA00022741"/>
    </source>
</evidence>
<dbReference type="InterPro" id="IPR012795">
    <property type="entry name" value="tRNA_Ile_lys_synt_N"/>
</dbReference>
<dbReference type="SUPFAM" id="SSF52402">
    <property type="entry name" value="Adenine nucleotide alpha hydrolases-like"/>
    <property type="match status" value="1"/>
</dbReference>
<dbReference type="InterPro" id="IPR012094">
    <property type="entry name" value="tRNA_Ile_lys_synt"/>
</dbReference>
<evidence type="ECO:0000256" key="6">
    <source>
        <dbReference type="HAMAP-Rule" id="MF_01161"/>
    </source>
</evidence>
<dbReference type="RefSeq" id="WP_051613878.1">
    <property type="nucleotide sequence ID" value="NZ_CP007243.1"/>
</dbReference>
<dbReference type="Pfam" id="PF01171">
    <property type="entry name" value="ATP_bind_3"/>
    <property type="match status" value="1"/>
</dbReference>
<dbReference type="PANTHER" id="PTHR43033">
    <property type="entry name" value="TRNA(ILE)-LYSIDINE SYNTHASE-RELATED"/>
    <property type="match status" value="1"/>
</dbReference>
<keyword evidence="6" id="KW-0963">Cytoplasm</keyword>
<dbReference type="OrthoDB" id="9807403at2"/>
<protein>
    <recommendedName>
        <fullName evidence="6">tRNA(Ile)-lysidine synthase</fullName>
        <ecNumber evidence="6">6.3.4.19</ecNumber>
    </recommendedName>
    <alternativeName>
        <fullName evidence="6">tRNA(Ile)-2-lysyl-cytidine synthase</fullName>
    </alternativeName>
    <alternativeName>
        <fullName evidence="6">tRNA(Ile)-lysidine synthetase</fullName>
    </alternativeName>
</protein>
<comment type="subcellular location">
    <subcellularLocation>
        <location evidence="6">Cytoplasm</location>
    </subcellularLocation>
</comment>
<dbReference type="HOGENOM" id="CLU_540570_0_0_0"/>
<feature type="domain" description="tRNA(Ile)-lysidine/2-thiocytidine synthase N-terminal" evidence="7">
    <location>
        <begin position="42"/>
        <end position="217"/>
    </location>
</feature>
<keyword evidence="1 6" id="KW-0436">Ligase</keyword>
<dbReference type="HAMAP" id="MF_01161">
    <property type="entry name" value="tRNA_Ile_lys_synt"/>
    <property type="match status" value="1"/>
</dbReference>
<dbReference type="InterPro" id="IPR014729">
    <property type="entry name" value="Rossmann-like_a/b/a_fold"/>
</dbReference>
<comment type="domain">
    <text evidence="6">The N-terminal region contains the highly conserved SGGXDS motif, predicted to be a P-loop motif involved in ATP binding.</text>
</comment>
<dbReference type="CDD" id="cd01992">
    <property type="entry name" value="TilS_N"/>
    <property type="match status" value="1"/>
</dbReference>
<evidence type="ECO:0000313" key="9">
    <source>
        <dbReference type="Proteomes" id="UP000027059"/>
    </source>
</evidence>
<dbReference type="KEGG" id="lfp:Y981_10110"/>
<dbReference type="GO" id="GO:0006400">
    <property type="term" value="P:tRNA modification"/>
    <property type="evidence" value="ECO:0007669"/>
    <property type="project" value="UniProtKB-UniRule"/>
</dbReference>
<dbReference type="GO" id="GO:0032267">
    <property type="term" value="F:tRNA(Ile)-lysidine synthase activity"/>
    <property type="evidence" value="ECO:0007669"/>
    <property type="project" value="UniProtKB-EC"/>
</dbReference>
<dbReference type="InterPro" id="IPR011063">
    <property type="entry name" value="TilS/TtcA_N"/>
</dbReference>
<evidence type="ECO:0000256" key="1">
    <source>
        <dbReference type="ARBA" id="ARBA00022598"/>
    </source>
</evidence>
<evidence type="ECO:0000256" key="2">
    <source>
        <dbReference type="ARBA" id="ARBA00022694"/>
    </source>
</evidence>
<dbReference type="NCBIfam" id="TIGR02432">
    <property type="entry name" value="lysidine_TilS_N"/>
    <property type="match status" value="1"/>
</dbReference>
<dbReference type="GO" id="GO:0005737">
    <property type="term" value="C:cytoplasm"/>
    <property type="evidence" value="ECO:0007669"/>
    <property type="project" value="UniProtKB-SubCell"/>
</dbReference>
<evidence type="ECO:0000313" key="8">
    <source>
        <dbReference type="EMBL" id="AIA31905.1"/>
    </source>
</evidence>
<accession>A0A059XXR8</accession>
<dbReference type="EC" id="6.3.4.19" evidence="6"/>